<dbReference type="EMBL" id="JBHRSV010000001">
    <property type="protein sequence ID" value="MFC2925213.1"/>
    <property type="molecule type" value="Genomic_DNA"/>
</dbReference>
<name>A0ABV6ZV03_9PROT</name>
<keyword evidence="2 5" id="KW-0560">Oxidoreductase</keyword>
<keyword evidence="6" id="KW-1185">Reference proteome</keyword>
<dbReference type="Pfam" id="PF01641">
    <property type="entry name" value="SelR"/>
    <property type="match status" value="1"/>
</dbReference>
<dbReference type="InterPro" id="IPR011057">
    <property type="entry name" value="Mss4-like_sf"/>
</dbReference>
<gene>
    <name evidence="5" type="primary">msrB</name>
    <name evidence="5" type="ORF">ACFOOR_03745</name>
</gene>
<proteinExistence type="predicted"/>
<dbReference type="GO" id="GO:0033743">
    <property type="term" value="F:peptide-methionine (R)-S-oxide reductase activity"/>
    <property type="evidence" value="ECO:0007669"/>
    <property type="project" value="UniProtKB-EC"/>
</dbReference>
<protein>
    <recommendedName>
        <fullName evidence="1">peptide-methionine (R)-S-oxide reductase</fullName>
        <ecNumber evidence="1">1.8.4.12</ecNumber>
    </recommendedName>
</protein>
<feature type="domain" description="MsrB" evidence="4">
    <location>
        <begin position="9"/>
        <end position="131"/>
    </location>
</feature>
<evidence type="ECO:0000256" key="3">
    <source>
        <dbReference type="ARBA" id="ARBA00048488"/>
    </source>
</evidence>
<reference evidence="6" key="1">
    <citation type="journal article" date="2019" name="Int. J. Syst. Evol. Microbiol.">
        <title>The Global Catalogue of Microorganisms (GCM) 10K type strain sequencing project: providing services to taxonomists for standard genome sequencing and annotation.</title>
        <authorList>
            <consortium name="The Broad Institute Genomics Platform"/>
            <consortium name="The Broad Institute Genome Sequencing Center for Infectious Disease"/>
            <person name="Wu L."/>
            <person name="Ma J."/>
        </authorList>
    </citation>
    <scope>NUCLEOTIDE SEQUENCE [LARGE SCALE GENOMIC DNA]</scope>
    <source>
        <strain evidence="6">KCTC 52487</strain>
    </source>
</reference>
<comment type="caution">
    <text evidence="5">The sequence shown here is derived from an EMBL/GenBank/DDBJ whole genome shotgun (WGS) entry which is preliminary data.</text>
</comment>
<organism evidence="5 6">
    <name type="scientific">Hyphobacterium vulgare</name>
    <dbReference type="NCBI Taxonomy" id="1736751"/>
    <lineage>
        <taxon>Bacteria</taxon>
        <taxon>Pseudomonadati</taxon>
        <taxon>Pseudomonadota</taxon>
        <taxon>Alphaproteobacteria</taxon>
        <taxon>Maricaulales</taxon>
        <taxon>Maricaulaceae</taxon>
        <taxon>Hyphobacterium</taxon>
    </lineage>
</organism>
<evidence type="ECO:0000259" key="4">
    <source>
        <dbReference type="PROSITE" id="PS51790"/>
    </source>
</evidence>
<dbReference type="SUPFAM" id="SSF51316">
    <property type="entry name" value="Mss4-like"/>
    <property type="match status" value="1"/>
</dbReference>
<dbReference type="InterPro" id="IPR028427">
    <property type="entry name" value="Met_Sox_Rdtase_MsrB"/>
</dbReference>
<evidence type="ECO:0000313" key="6">
    <source>
        <dbReference type="Proteomes" id="UP001595379"/>
    </source>
</evidence>
<evidence type="ECO:0000256" key="2">
    <source>
        <dbReference type="ARBA" id="ARBA00023002"/>
    </source>
</evidence>
<dbReference type="RefSeq" id="WP_343164090.1">
    <property type="nucleotide sequence ID" value="NZ_JBHRSV010000001.1"/>
</dbReference>
<sequence length="135" mass="14970">MPRLTQDEINALRDRLTPEEQAIAFGEGTEPPHSHPLNVEKRDGEFRCRVCGSGLFKSDAKYDSGSGWPSFFEALDPDAIETKWDFRLIAPRKEIHCANCGAHLGHVFDDGPQPTGKRFCVNGTVLDFRPGGGEK</sequence>
<dbReference type="PANTHER" id="PTHR10173:SF57">
    <property type="entry name" value="PEPTIDE-METHIONINE (R)-S-OXIDE REDUCTASE"/>
    <property type="match status" value="1"/>
</dbReference>
<dbReference type="EC" id="1.8.4.12" evidence="1"/>
<evidence type="ECO:0000313" key="5">
    <source>
        <dbReference type="EMBL" id="MFC2925213.1"/>
    </source>
</evidence>
<dbReference type="InterPro" id="IPR002579">
    <property type="entry name" value="Met_Sox_Rdtase_MsrB_dom"/>
</dbReference>
<dbReference type="NCBIfam" id="TIGR00357">
    <property type="entry name" value="peptide-methionine (R)-S-oxide reductase MsrB"/>
    <property type="match status" value="1"/>
</dbReference>
<evidence type="ECO:0000256" key="1">
    <source>
        <dbReference type="ARBA" id="ARBA00012499"/>
    </source>
</evidence>
<dbReference type="Proteomes" id="UP001595379">
    <property type="component" value="Unassembled WGS sequence"/>
</dbReference>
<comment type="catalytic activity">
    <reaction evidence="3">
        <text>L-methionyl-[protein] + [thioredoxin]-disulfide + H2O = L-methionyl-(R)-S-oxide-[protein] + [thioredoxin]-dithiol</text>
        <dbReference type="Rhea" id="RHEA:24164"/>
        <dbReference type="Rhea" id="RHEA-COMP:10698"/>
        <dbReference type="Rhea" id="RHEA-COMP:10700"/>
        <dbReference type="Rhea" id="RHEA-COMP:12313"/>
        <dbReference type="Rhea" id="RHEA-COMP:12314"/>
        <dbReference type="ChEBI" id="CHEBI:15377"/>
        <dbReference type="ChEBI" id="CHEBI:16044"/>
        <dbReference type="ChEBI" id="CHEBI:29950"/>
        <dbReference type="ChEBI" id="CHEBI:45764"/>
        <dbReference type="ChEBI" id="CHEBI:50058"/>
        <dbReference type="EC" id="1.8.4.12"/>
    </reaction>
</comment>
<dbReference type="PROSITE" id="PS51790">
    <property type="entry name" value="MSRB"/>
    <property type="match status" value="1"/>
</dbReference>
<accession>A0ABV6ZV03</accession>
<dbReference type="PANTHER" id="PTHR10173">
    <property type="entry name" value="METHIONINE SULFOXIDE REDUCTASE"/>
    <property type="match status" value="1"/>
</dbReference>
<dbReference type="Gene3D" id="2.170.150.20">
    <property type="entry name" value="Peptide methionine sulfoxide reductase"/>
    <property type="match status" value="1"/>
</dbReference>